<feature type="region of interest" description="Disordered" evidence="1">
    <location>
        <begin position="158"/>
        <end position="183"/>
    </location>
</feature>
<name>A0ABR6ZIG6_9BURK</name>
<keyword evidence="4" id="KW-1185">Reference proteome</keyword>
<gene>
    <name evidence="3" type="ORF">H8L47_28415</name>
</gene>
<dbReference type="Proteomes" id="UP000646911">
    <property type="component" value="Unassembled WGS sequence"/>
</dbReference>
<dbReference type="RefSeq" id="WP_186957202.1">
    <property type="nucleotide sequence ID" value="NZ_JACOFX010000037.1"/>
</dbReference>
<evidence type="ECO:0000313" key="3">
    <source>
        <dbReference type="EMBL" id="MBC3911494.1"/>
    </source>
</evidence>
<evidence type="ECO:0000256" key="1">
    <source>
        <dbReference type="SAM" id="MobiDB-lite"/>
    </source>
</evidence>
<protein>
    <submittedName>
        <fullName evidence="3">DUF4124 domain-containing protein</fullName>
    </submittedName>
</protein>
<evidence type="ECO:0000313" key="4">
    <source>
        <dbReference type="Proteomes" id="UP000646911"/>
    </source>
</evidence>
<reference evidence="3 4" key="1">
    <citation type="submission" date="2020-08" db="EMBL/GenBank/DDBJ databases">
        <title>Novel species isolated from subtropical streams in China.</title>
        <authorList>
            <person name="Lu H."/>
        </authorList>
    </citation>
    <scope>NUCLEOTIDE SEQUENCE [LARGE SCALE GENOMIC DNA]</scope>
    <source>
        <strain evidence="3 4">NL8W</strain>
    </source>
</reference>
<sequence length="227" mass="24690">MLTFRALTTSLGISASLLVGLSTGFATTAQAQNLYRCGSTYQDKPCDNGQAGQLIKKNPSPSTSDKPPLDANCIRRGEEAKKILWLKEGGAFQDKVAADAKTGDQRRLVADVYALRGNSNDIRLKIESDCMAEKENDRKFIGRSNEDDVNRHLAAERKATNGMNSKESGKPDASEAARKQEACENVRRQISAVSTNQKVGGSAQEMEAMADSRRKIEANLKDMGCSK</sequence>
<dbReference type="EMBL" id="JACOFX010000037">
    <property type="protein sequence ID" value="MBC3911494.1"/>
    <property type="molecule type" value="Genomic_DNA"/>
</dbReference>
<feature type="region of interest" description="Disordered" evidence="1">
    <location>
        <begin position="48"/>
        <end position="68"/>
    </location>
</feature>
<feature type="signal peptide" evidence="2">
    <location>
        <begin position="1"/>
        <end position="31"/>
    </location>
</feature>
<keyword evidence="2" id="KW-0732">Signal</keyword>
<proteinExistence type="predicted"/>
<organism evidence="3 4">
    <name type="scientific">Undibacterium umbellatum</name>
    <dbReference type="NCBI Taxonomy" id="2762300"/>
    <lineage>
        <taxon>Bacteria</taxon>
        <taxon>Pseudomonadati</taxon>
        <taxon>Pseudomonadota</taxon>
        <taxon>Betaproteobacteria</taxon>
        <taxon>Burkholderiales</taxon>
        <taxon>Oxalobacteraceae</taxon>
        <taxon>Undibacterium</taxon>
    </lineage>
</organism>
<feature type="compositionally biased region" description="Basic and acidic residues" evidence="1">
    <location>
        <begin position="167"/>
        <end position="183"/>
    </location>
</feature>
<evidence type="ECO:0000256" key="2">
    <source>
        <dbReference type="SAM" id="SignalP"/>
    </source>
</evidence>
<accession>A0ABR6ZIG6</accession>
<feature type="chain" id="PRO_5045556406" evidence="2">
    <location>
        <begin position="32"/>
        <end position="227"/>
    </location>
</feature>
<comment type="caution">
    <text evidence="3">The sequence shown here is derived from an EMBL/GenBank/DDBJ whole genome shotgun (WGS) entry which is preliminary data.</text>
</comment>